<dbReference type="InterPro" id="IPR001853">
    <property type="entry name" value="DSBA-like_thioredoxin_dom"/>
</dbReference>
<dbReference type="InterPro" id="IPR014440">
    <property type="entry name" value="HCCAis_GSTk"/>
</dbReference>
<dbReference type="Proteomes" id="UP000265845">
    <property type="component" value="Unassembled WGS sequence"/>
</dbReference>
<sequence>MSVIDVFWSFRSPYSYLATRRLISLSKDWDVRVRPRPVYPIAIRTPDFFQTIRPQWTPYLMRDIFRLAVYLDLPMARPDPDPVVMNMATRQISEEQPYIGRLTRMGVLACEAGDAQGWALLDEVSTLIWSGTPWMTSDHLEKAVTRAGFDLAHLDARQSDEKDRLEGVIKANEDAQQPYHWGVPLMVFEDEAFFGQDRIDLLEWRLEKAGVKRA</sequence>
<dbReference type="SUPFAM" id="SSF52833">
    <property type="entry name" value="Thioredoxin-like"/>
    <property type="match status" value="1"/>
</dbReference>
<feature type="domain" description="DSBA-like thioredoxin" evidence="3">
    <location>
        <begin position="3"/>
        <end position="206"/>
    </location>
</feature>
<proteinExistence type="inferred from homology"/>
<dbReference type="InterPro" id="IPR051924">
    <property type="entry name" value="GST_Kappa/NadH"/>
</dbReference>
<dbReference type="InterPro" id="IPR036249">
    <property type="entry name" value="Thioredoxin-like_sf"/>
</dbReference>
<reference evidence="4 5" key="1">
    <citation type="submission" date="2018-08" db="EMBL/GenBank/DDBJ databases">
        <title>Henriciella mobilis sp. nov., isolated from seawater.</title>
        <authorList>
            <person name="Cheng H."/>
            <person name="Wu Y.-H."/>
            <person name="Xu X.-W."/>
            <person name="Guo L.-L."/>
        </authorList>
    </citation>
    <scope>NUCLEOTIDE SEQUENCE [LARGE SCALE GENOMIC DNA]</scope>
    <source>
        <strain evidence="4 5">CCUG67844</strain>
    </source>
</reference>
<accession>A0A399RQ74</accession>
<evidence type="ECO:0000256" key="2">
    <source>
        <dbReference type="PIRSR" id="PIRSR006386-1"/>
    </source>
</evidence>
<comment type="similarity">
    <text evidence="1">Belongs to the GST superfamily. NadH family.</text>
</comment>
<evidence type="ECO:0000256" key="1">
    <source>
        <dbReference type="PIRNR" id="PIRNR006386"/>
    </source>
</evidence>
<dbReference type="GO" id="GO:0016491">
    <property type="term" value="F:oxidoreductase activity"/>
    <property type="evidence" value="ECO:0007669"/>
    <property type="project" value="InterPro"/>
</dbReference>
<evidence type="ECO:0000313" key="5">
    <source>
        <dbReference type="Proteomes" id="UP000265845"/>
    </source>
</evidence>
<dbReference type="PIRSF" id="PIRSF006386">
    <property type="entry name" value="HCCAis_GSTk"/>
    <property type="match status" value="1"/>
</dbReference>
<comment type="catalytic activity">
    <reaction evidence="1">
        <text>2-hydroxychromene-2-carboxylate = (3E)-4-(2-hydroxyphenyl)-2-oxobut-3-enoate</text>
        <dbReference type="Rhea" id="RHEA:27401"/>
        <dbReference type="ChEBI" id="CHEBI:59350"/>
        <dbReference type="ChEBI" id="CHEBI:59353"/>
        <dbReference type="EC" id="5.99.1.4"/>
    </reaction>
</comment>
<dbReference type="EC" id="5.99.1.4" evidence="1"/>
<dbReference type="Gene3D" id="3.40.30.10">
    <property type="entry name" value="Glutaredoxin"/>
    <property type="match status" value="1"/>
</dbReference>
<dbReference type="PANTHER" id="PTHR42943">
    <property type="entry name" value="GLUTATHIONE S-TRANSFERASE KAPPA"/>
    <property type="match status" value="1"/>
</dbReference>
<name>A0A399RQ74_9PROT</name>
<comment type="caution">
    <text evidence="4">The sequence shown here is derived from an EMBL/GenBank/DDBJ whole genome shotgun (WGS) entry which is preliminary data.</text>
</comment>
<keyword evidence="5" id="KW-1185">Reference proteome</keyword>
<dbReference type="AlphaFoldDB" id="A0A399RQ74"/>
<dbReference type="OrthoDB" id="5244108at2"/>
<dbReference type="RefSeq" id="WP_119453586.1">
    <property type="nucleotide sequence ID" value="NZ_QWGA01000003.1"/>
</dbReference>
<evidence type="ECO:0000313" key="4">
    <source>
        <dbReference type="EMBL" id="RIJ32099.1"/>
    </source>
</evidence>
<feature type="active site" description="Nucleophile" evidence="2">
    <location>
        <position position="12"/>
    </location>
</feature>
<protein>
    <recommendedName>
        <fullName evidence="1">2-hydroxychromene-2-carboxylate isomerase</fullName>
        <ecNumber evidence="1">5.99.1.4</ecNumber>
    </recommendedName>
</protein>
<evidence type="ECO:0000259" key="3">
    <source>
        <dbReference type="Pfam" id="PF01323"/>
    </source>
</evidence>
<dbReference type="PANTHER" id="PTHR42943:SF2">
    <property type="entry name" value="GLUTATHIONE S-TRANSFERASE KAPPA 1"/>
    <property type="match status" value="1"/>
</dbReference>
<organism evidence="4 5">
    <name type="scientific">Henriciella algicola</name>
    <dbReference type="NCBI Taxonomy" id="1608422"/>
    <lineage>
        <taxon>Bacteria</taxon>
        <taxon>Pseudomonadati</taxon>
        <taxon>Pseudomonadota</taxon>
        <taxon>Alphaproteobacteria</taxon>
        <taxon>Hyphomonadales</taxon>
        <taxon>Hyphomonadaceae</taxon>
        <taxon>Henriciella</taxon>
    </lineage>
</organism>
<dbReference type="EMBL" id="QWGA01000003">
    <property type="protein sequence ID" value="RIJ32099.1"/>
    <property type="molecule type" value="Genomic_DNA"/>
</dbReference>
<gene>
    <name evidence="4" type="ORF">D1222_07665</name>
</gene>
<dbReference type="GO" id="GO:0018845">
    <property type="term" value="F:2-hydroxychromene-2-carboxylate isomerase activity"/>
    <property type="evidence" value="ECO:0007669"/>
    <property type="project" value="UniProtKB-UniRule"/>
</dbReference>
<keyword evidence="1 4" id="KW-0413">Isomerase</keyword>
<dbReference type="Pfam" id="PF01323">
    <property type="entry name" value="DSBA"/>
    <property type="match status" value="1"/>
</dbReference>